<keyword evidence="11" id="KW-1185">Reference proteome</keyword>
<protein>
    <recommendedName>
        <fullName evidence="2">alpha-L-rhamnosidase</fullName>
        <ecNumber evidence="2">3.2.1.40</ecNumber>
    </recommendedName>
</protein>
<dbReference type="EC" id="3.2.1.40" evidence="2"/>
<dbReference type="Proteomes" id="UP000076878">
    <property type="component" value="Unassembled WGS sequence"/>
</dbReference>
<dbReference type="InterPro" id="IPR008902">
    <property type="entry name" value="Rhamnosid_concanavalin"/>
</dbReference>
<dbReference type="Gene3D" id="2.60.40.10">
    <property type="entry name" value="Immunoglobulins"/>
    <property type="match status" value="1"/>
</dbReference>
<dbReference type="Gene3D" id="2.60.420.10">
    <property type="entry name" value="Maltose phosphorylase, domain 3"/>
    <property type="match status" value="1"/>
</dbReference>
<dbReference type="InterPro" id="IPR012341">
    <property type="entry name" value="6hp_glycosidase-like_sf"/>
</dbReference>
<evidence type="ECO:0000259" key="4">
    <source>
        <dbReference type="Pfam" id="PF05592"/>
    </source>
</evidence>
<sequence>MKISIKINGMKEPKGYQFEPLLVSWIVTDASGKSQKKAEVRVAKDEAFEEVVWEKTGQLVATGTKVDLALQPRTQYFVKVAVEDELGNVGVGLTHFETGKMDEAWEAQWIGTPADYPHHPILATAFAADKPVAKAMLYMSGVGLYEAYLNGEKLTDEVLTPFLNDYRSLIQAQTYDVTAHVQATNDFAILLGNGWYKGRYGLESHTEYFGNQFAAIAELHLTFEDGSMQVVKTDKEWQYRASNILASGIYDGEKIDELCWSDKPNPWQPVVAVAIDPSKLQDRISPPLLIQEEVAVAQILTSPAGETILDMGQNFAGWLRFESDFAAGTEIRLEFGEILQNGNFYNENYGTATGGFTYRSGGQKKTVMPHFTYFGFRYVRVSGWEGEIKPEQFSGLAIYSDLEQTGSIETGHAKLNRLYQNTVWSQKSNFIDMPTDCPQRAERLGWTGDAQVYAPTASYHMDTRAFYRKYLLDMRQEQLLMDGSIPNYMPSMGSNGGAAIWGDAATILPMTLVQMYGASEELALHYPLMKDWVDWNIRQVTQHKGSAAGVLDFGFQFGDWLGLDGATPSSFKGGTDDAYIATVYYCHSLELLAEAAALLGKEADARLYRELADRVRGVVLHEYFTPAGRLSVDTQAAYIVALKFGIFRDKEMILKQFLKRLEKDLYQIKCGFAGAPLLCQVLAENGLVDLAYEFLLTEDYPGWLYAVNQGATTIWERWNSVLEDGSMNPAGMNSLNHYSYGSVMEFVYQSVVGIMPDGYGFSKVKLAPQLHAQLKFVKGRYASTAGTYVSEWEILADGQVHCHFEVPFNGTAMIVLPNSDKQEQVVGAGVYDYTYRPNRDFRYLYDEDTRMSKVMRDEAAFAAVCEAAHRIGEFLARADKAQQNMTLKQLSGLFYTGITPEMAADALERLKAFRA</sequence>
<dbReference type="SUPFAM" id="SSF48208">
    <property type="entry name" value="Six-hairpin glycosidases"/>
    <property type="match status" value="1"/>
</dbReference>
<dbReference type="GO" id="GO:0005975">
    <property type="term" value="P:carbohydrate metabolic process"/>
    <property type="evidence" value="ECO:0007669"/>
    <property type="project" value="InterPro"/>
</dbReference>
<feature type="domain" description="Bacterial alpha-L-rhamnosidase N-terminal" evidence="5">
    <location>
        <begin position="130"/>
        <end position="290"/>
    </location>
</feature>
<dbReference type="PANTHER" id="PTHR33307">
    <property type="entry name" value="ALPHA-RHAMNOSIDASE (EUROFUNG)"/>
    <property type="match status" value="1"/>
</dbReference>
<dbReference type="Pfam" id="PF17390">
    <property type="entry name" value="Bac_rhamnosid_C"/>
    <property type="match status" value="1"/>
</dbReference>
<name>A0A143Z1H8_9LACT</name>
<evidence type="ECO:0000313" key="10">
    <source>
        <dbReference type="Proteomes" id="UP000076878"/>
    </source>
</evidence>
<reference evidence="8 10" key="1">
    <citation type="submission" date="2016-02" db="EMBL/GenBank/DDBJ databases">
        <authorList>
            <person name="Wen L."/>
            <person name="He K."/>
            <person name="Yang H."/>
        </authorList>
    </citation>
    <scope>NUCLEOTIDE SEQUENCE [LARGE SCALE GENOMIC DNA]</scope>
    <source>
        <strain evidence="8">Trichococcus_R210</strain>
    </source>
</reference>
<keyword evidence="3" id="KW-0378">Hydrolase</keyword>
<dbReference type="AlphaFoldDB" id="A0A143Z1H8"/>
<dbReference type="InterPro" id="IPR035398">
    <property type="entry name" value="Bac_rhamnosid_C"/>
</dbReference>
<evidence type="ECO:0000256" key="3">
    <source>
        <dbReference type="ARBA" id="ARBA00022801"/>
    </source>
</evidence>
<evidence type="ECO:0000259" key="7">
    <source>
        <dbReference type="Pfam" id="PF17390"/>
    </source>
</evidence>
<dbReference type="Pfam" id="PF08531">
    <property type="entry name" value="Bac_rhamnosid_N"/>
    <property type="match status" value="1"/>
</dbReference>
<dbReference type="InterPro" id="IPR035396">
    <property type="entry name" value="Bac_rhamnosid6H"/>
</dbReference>
<dbReference type="STRING" id="640938.TR210_2088"/>
<feature type="domain" description="Alpha-L-rhamnosidase six-hairpin glycosidase" evidence="6">
    <location>
        <begin position="403"/>
        <end position="751"/>
    </location>
</feature>
<dbReference type="OrthoDB" id="9761045at2"/>
<comment type="catalytic activity">
    <reaction evidence="1">
        <text>Hydrolysis of terminal non-reducing alpha-L-rhamnose residues in alpha-L-rhamnosides.</text>
        <dbReference type="EC" id="3.2.1.40"/>
    </reaction>
</comment>
<evidence type="ECO:0000256" key="2">
    <source>
        <dbReference type="ARBA" id="ARBA00012652"/>
    </source>
</evidence>
<reference evidence="9 11" key="2">
    <citation type="submission" date="2016-10" db="EMBL/GenBank/DDBJ databases">
        <authorList>
            <person name="Varghese N."/>
            <person name="Submissions S."/>
        </authorList>
    </citation>
    <scope>NUCLEOTIDE SEQUENCE [LARGE SCALE GENOMIC DNA]</scope>
    <source>
        <strain evidence="9 11">DSM 22150</strain>
    </source>
</reference>
<dbReference type="Pfam" id="PF17389">
    <property type="entry name" value="Bac_rhamnosid6H"/>
    <property type="match status" value="1"/>
</dbReference>
<evidence type="ECO:0000259" key="6">
    <source>
        <dbReference type="Pfam" id="PF17389"/>
    </source>
</evidence>
<dbReference type="Gene3D" id="1.50.10.10">
    <property type="match status" value="1"/>
</dbReference>
<dbReference type="PIRSF" id="PIRSF010631">
    <property type="entry name" value="A-rhamnsds"/>
    <property type="match status" value="1"/>
</dbReference>
<feature type="domain" description="Alpha-L-rhamnosidase concanavalin-like" evidence="4">
    <location>
        <begin position="303"/>
        <end position="399"/>
    </location>
</feature>
<dbReference type="EMBL" id="FNYT01000017">
    <property type="protein sequence ID" value="SEJ54780.1"/>
    <property type="molecule type" value="Genomic_DNA"/>
</dbReference>
<gene>
    <name evidence="9" type="ORF">SAMN05216375_1176</name>
    <name evidence="8" type="ORF">TR210_2088</name>
</gene>
<evidence type="ECO:0000313" key="11">
    <source>
        <dbReference type="Proteomes" id="UP000199280"/>
    </source>
</evidence>
<dbReference type="Pfam" id="PF25788">
    <property type="entry name" value="Ig_Rha78A_N"/>
    <property type="match status" value="1"/>
</dbReference>
<organism evidence="8 10">
    <name type="scientific">Trichococcus ilyis</name>
    <dbReference type="NCBI Taxonomy" id="640938"/>
    <lineage>
        <taxon>Bacteria</taxon>
        <taxon>Bacillati</taxon>
        <taxon>Bacillota</taxon>
        <taxon>Bacilli</taxon>
        <taxon>Lactobacillales</taxon>
        <taxon>Carnobacteriaceae</taxon>
        <taxon>Trichococcus</taxon>
    </lineage>
</organism>
<dbReference type="InterPro" id="IPR016007">
    <property type="entry name" value="Alpha_rhamnosid"/>
</dbReference>
<dbReference type="RefSeq" id="WP_068623534.1">
    <property type="nucleotide sequence ID" value="NZ_FJNB01000016.1"/>
</dbReference>
<evidence type="ECO:0000313" key="8">
    <source>
        <dbReference type="EMBL" id="CZR04213.1"/>
    </source>
</evidence>
<evidence type="ECO:0000259" key="5">
    <source>
        <dbReference type="Pfam" id="PF08531"/>
    </source>
</evidence>
<evidence type="ECO:0000256" key="1">
    <source>
        <dbReference type="ARBA" id="ARBA00001445"/>
    </source>
</evidence>
<accession>A0A143Z1H8</accession>
<dbReference type="PANTHER" id="PTHR33307:SF6">
    <property type="entry name" value="ALPHA-RHAMNOSIDASE (EUROFUNG)-RELATED"/>
    <property type="match status" value="1"/>
</dbReference>
<dbReference type="Pfam" id="PF05592">
    <property type="entry name" value="Bac_rhamnosid"/>
    <property type="match status" value="1"/>
</dbReference>
<dbReference type="InterPro" id="IPR008928">
    <property type="entry name" value="6-hairpin_glycosidase_sf"/>
</dbReference>
<dbReference type="InterPro" id="IPR013783">
    <property type="entry name" value="Ig-like_fold"/>
</dbReference>
<dbReference type="InterPro" id="IPR013737">
    <property type="entry name" value="Bac_rhamnosid_N"/>
</dbReference>
<dbReference type="GO" id="GO:0030596">
    <property type="term" value="F:alpha-L-rhamnosidase activity"/>
    <property type="evidence" value="ECO:0007669"/>
    <property type="project" value="UniProtKB-EC"/>
</dbReference>
<evidence type="ECO:0000313" key="9">
    <source>
        <dbReference type="EMBL" id="SEJ54780.1"/>
    </source>
</evidence>
<dbReference type="Proteomes" id="UP000199280">
    <property type="component" value="Unassembled WGS sequence"/>
</dbReference>
<dbReference type="EMBL" id="FJNB01000016">
    <property type="protein sequence ID" value="CZR04213.1"/>
    <property type="molecule type" value="Genomic_DNA"/>
</dbReference>
<proteinExistence type="predicted"/>
<dbReference type="Gene3D" id="2.60.120.260">
    <property type="entry name" value="Galactose-binding domain-like"/>
    <property type="match status" value="2"/>
</dbReference>
<feature type="domain" description="Alpha-L-rhamnosidase C-terminal" evidence="7">
    <location>
        <begin position="753"/>
        <end position="826"/>
    </location>
</feature>